<dbReference type="InterPro" id="IPR000362">
    <property type="entry name" value="Fumarate_lyase_fam"/>
</dbReference>
<comment type="similarity">
    <text evidence="1">Belongs to the class-II fumarase/aspartase family.</text>
</comment>
<name>A0A6A6B269_9PEZI</name>
<dbReference type="OrthoDB" id="406045at2759"/>
<dbReference type="InterPro" id="IPR022761">
    <property type="entry name" value="Fumarate_lyase_N"/>
</dbReference>
<dbReference type="InterPro" id="IPR019468">
    <property type="entry name" value="AdenyloSucc_lyase_C"/>
</dbReference>
<dbReference type="Proteomes" id="UP000799438">
    <property type="component" value="Unassembled WGS sequence"/>
</dbReference>
<organism evidence="3 4">
    <name type="scientific">Aplosporella prunicola CBS 121167</name>
    <dbReference type="NCBI Taxonomy" id="1176127"/>
    <lineage>
        <taxon>Eukaryota</taxon>
        <taxon>Fungi</taxon>
        <taxon>Dikarya</taxon>
        <taxon>Ascomycota</taxon>
        <taxon>Pezizomycotina</taxon>
        <taxon>Dothideomycetes</taxon>
        <taxon>Dothideomycetes incertae sedis</taxon>
        <taxon>Botryosphaeriales</taxon>
        <taxon>Aplosporellaceae</taxon>
        <taxon>Aplosporella</taxon>
    </lineage>
</organism>
<dbReference type="SUPFAM" id="SSF48557">
    <property type="entry name" value="L-aspartase-like"/>
    <property type="match status" value="1"/>
</dbReference>
<feature type="domain" description="Adenylosuccinate lyase C-terminal" evidence="2">
    <location>
        <begin position="383"/>
        <end position="462"/>
    </location>
</feature>
<accession>A0A6A6B269</accession>
<evidence type="ECO:0000259" key="2">
    <source>
        <dbReference type="SMART" id="SM00998"/>
    </source>
</evidence>
<dbReference type="PRINTS" id="PR00145">
    <property type="entry name" value="ARGSUCLYASE"/>
</dbReference>
<dbReference type="InterPro" id="IPR008948">
    <property type="entry name" value="L-Aspartase-like"/>
</dbReference>
<protein>
    <recommendedName>
        <fullName evidence="2">Adenylosuccinate lyase C-terminal domain-containing protein</fullName>
    </recommendedName>
</protein>
<dbReference type="GeneID" id="54301954"/>
<dbReference type="EMBL" id="ML995507">
    <property type="protein sequence ID" value="KAF2137107.1"/>
    <property type="molecule type" value="Genomic_DNA"/>
</dbReference>
<dbReference type="PANTHER" id="PTHR43172">
    <property type="entry name" value="ADENYLOSUCCINATE LYASE"/>
    <property type="match status" value="1"/>
</dbReference>
<proteinExistence type="inferred from homology"/>
<evidence type="ECO:0000256" key="1">
    <source>
        <dbReference type="ARBA" id="ARBA00034772"/>
    </source>
</evidence>
<dbReference type="CDD" id="cd01597">
    <property type="entry name" value="pCLME"/>
    <property type="match status" value="1"/>
</dbReference>
<dbReference type="AlphaFoldDB" id="A0A6A6B269"/>
<gene>
    <name evidence="3" type="ORF">K452DRAFT_322023</name>
</gene>
<evidence type="ECO:0000313" key="4">
    <source>
        <dbReference type="Proteomes" id="UP000799438"/>
    </source>
</evidence>
<reference evidence="3" key="1">
    <citation type="journal article" date="2020" name="Stud. Mycol.">
        <title>101 Dothideomycetes genomes: a test case for predicting lifestyles and emergence of pathogens.</title>
        <authorList>
            <person name="Haridas S."/>
            <person name="Albert R."/>
            <person name="Binder M."/>
            <person name="Bloem J."/>
            <person name="Labutti K."/>
            <person name="Salamov A."/>
            <person name="Andreopoulos B."/>
            <person name="Baker S."/>
            <person name="Barry K."/>
            <person name="Bills G."/>
            <person name="Bluhm B."/>
            <person name="Cannon C."/>
            <person name="Castanera R."/>
            <person name="Culley D."/>
            <person name="Daum C."/>
            <person name="Ezra D."/>
            <person name="Gonzalez J."/>
            <person name="Henrissat B."/>
            <person name="Kuo A."/>
            <person name="Liang C."/>
            <person name="Lipzen A."/>
            <person name="Lutzoni F."/>
            <person name="Magnuson J."/>
            <person name="Mondo S."/>
            <person name="Nolan M."/>
            <person name="Ohm R."/>
            <person name="Pangilinan J."/>
            <person name="Park H.-J."/>
            <person name="Ramirez L."/>
            <person name="Alfaro M."/>
            <person name="Sun H."/>
            <person name="Tritt A."/>
            <person name="Yoshinaga Y."/>
            <person name="Zwiers L.-H."/>
            <person name="Turgeon B."/>
            <person name="Goodwin S."/>
            <person name="Spatafora J."/>
            <person name="Crous P."/>
            <person name="Grigoriev I."/>
        </authorList>
    </citation>
    <scope>NUCLEOTIDE SEQUENCE</scope>
    <source>
        <strain evidence="3">CBS 121167</strain>
    </source>
</reference>
<dbReference type="Pfam" id="PF00206">
    <property type="entry name" value="Lyase_1"/>
    <property type="match status" value="1"/>
</dbReference>
<sequence>MAQVTVFDSVLVGNLFGTEEIRDCFCESAYVANLVKAEVALAQAEEAEAIIPAGVAAAIREHCADVWRLDWALLGLRTEAVGDPVLPLVEQMAELVPDELSGYIHWGASSQDMMDLASTLQMQQGLAITETLLRKITSTLTRMALAYRDVPMAGRTHAQHAAPITFGYKCGVWLASFQRHLARLTHLQATSLLAQFGGAAGSLASLSLARGPSTDAAAAASAIRVRRRIAHLLGLTDPVISWHTARDTVADITNFLALVGGSLGKLAQDLLLLSSAEVGEVAFAEPDTPASLPALPLLPLQRNRPLPAEAMLAASKLVRAQASLVLDAMVSASEGGGGPWRLEWAAVPTAFMALVGGLQQADLALAGLHVNQDAMLRNLRSTRGLVVAEAVALRLARFLGRSEAGEIVRAACAVVSDEGVSLFQALERQERVVGLLGGEELEDLCDPTRYLGCCGPMVDELVGN</sequence>
<dbReference type="GO" id="GO:0003824">
    <property type="term" value="F:catalytic activity"/>
    <property type="evidence" value="ECO:0007669"/>
    <property type="project" value="InterPro"/>
</dbReference>
<keyword evidence="4" id="KW-1185">Reference proteome</keyword>
<dbReference type="SMART" id="SM00998">
    <property type="entry name" value="ADSL_C"/>
    <property type="match status" value="1"/>
</dbReference>
<dbReference type="Pfam" id="PF10397">
    <property type="entry name" value="ADSL_C"/>
    <property type="match status" value="1"/>
</dbReference>
<dbReference type="PANTHER" id="PTHR43172:SF2">
    <property type="entry name" value="ADENYLOSUCCINATE LYASE C-TERMINAL DOMAIN-CONTAINING PROTEIN"/>
    <property type="match status" value="1"/>
</dbReference>
<dbReference type="PRINTS" id="PR00149">
    <property type="entry name" value="FUMRATELYASE"/>
</dbReference>
<dbReference type="RefSeq" id="XP_033392825.1">
    <property type="nucleotide sequence ID" value="XM_033544458.1"/>
</dbReference>
<dbReference type="Gene3D" id="1.20.200.10">
    <property type="entry name" value="Fumarase/aspartase (Central domain)"/>
    <property type="match status" value="1"/>
</dbReference>
<dbReference type="Gene3D" id="1.10.40.30">
    <property type="entry name" value="Fumarase/aspartase (C-terminal domain)"/>
    <property type="match status" value="1"/>
</dbReference>
<evidence type="ECO:0000313" key="3">
    <source>
        <dbReference type="EMBL" id="KAF2137107.1"/>
    </source>
</evidence>